<dbReference type="SUPFAM" id="SSF82771">
    <property type="entry name" value="GIY-YIG endonuclease"/>
    <property type="match status" value="1"/>
</dbReference>
<dbReference type="PANTHER" id="PTHR34477">
    <property type="entry name" value="UPF0213 PROTEIN YHBQ"/>
    <property type="match status" value="1"/>
</dbReference>
<dbReference type="InterPro" id="IPR000305">
    <property type="entry name" value="GIY-YIG_endonuc"/>
</dbReference>
<evidence type="ECO:0000313" key="4">
    <source>
        <dbReference type="Proteomes" id="UP001155280"/>
    </source>
</evidence>
<comment type="caution">
    <text evidence="3">The sequence shown here is derived from an EMBL/GenBank/DDBJ whole genome shotgun (WGS) entry which is preliminary data.</text>
</comment>
<dbReference type="EMBL" id="JANCNS010000001">
    <property type="protein sequence ID" value="MCP9199652.1"/>
    <property type="molecule type" value="Genomic_DNA"/>
</dbReference>
<dbReference type="AlphaFoldDB" id="A0A9X2I5A4"/>
<feature type="domain" description="GIY-YIG" evidence="2">
    <location>
        <begin position="1"/>
        <end position="77"/>
    </location>
</feature>
<keyword evidence="4" id="KW-1185">Reference proteome</keyword>
<organism evidence="3 4">
    <name type="scientific">Christiangramia oceanisediminis</name>
    <dbReference type="NCBI Taxonomy" id="2920386"/>
    <lineage>
        <taxon>Bacteria</taxon>
        <taxon>Pseudomonadati</taxon>
        <taxon>Bacteroidota</taxon>
        <taxon>Flavobacteriia</taxon>
        <taxon>Flavobacteriales</taxon>
        <taxon>Flavobacteriaceae</taxon>
        <taxon>Christiangramia</taxon>
    </lineage>
</organism>
<evidence type="ECO:0000259" key="2">
    <source>
        <dbReference type="PROSITE" id="PS50164"/>
    </source>
</evidence>
<evidence type="ECO:0000313" key="3">
    <source>
        <dbReference type="EMBL" id="MCP9199652.1"/>
    </source>
</evidence>
<accession>A0A9X2I5A4</accession>
<dbReference type="PANTHER" id="PTHR34477:SF1">
    <property type="entry name" value="UPF0213 PROTEIN YHBQ"/>
    <property type="match status" value="1"/>
</dbReference>
<dbReference type="Proteomes" id="UP001155280">
    <property type="component" value="Unassembled WGS sequence"/>
</dbReference>
<comment type="similarity">
    <text evidence="1">Belongs to the UPF0213 family.</text>
</comment>
<protein>
    <submittedName>
        <fullName evidence="3">GIY-YIG nuclease family protein</fullName>
    </submittedName>
</protein>
<gene>
    <name evidence="3" type="ORF">MKO06_07025</name>
</gene>
<evidence type="ECO:0000256" key="1">
    <source>
        <dbReference type="ARBA" id="ARBA00007435"/>
    </source>
</evidence>
<dbReference type="Pfam" id="PF01541">
    <property type="entry name" value="GIY-YIG"/>
    <property type="match status" value="1"/>
</dbReference>
<dbReference type="InterPro" id="IPR050190">
    <property type="entry name" value="UPF0213_domain"/>
</dbReference>
<proteinExistence type="inferred from homology"/>
<dbReference type="PROSITE" id="PS50164">
    <property type="entry name" value="GIY_YIG"/>
    <property type="match status" value="1"/>
</dbReference>
<name>A0A9X2I5A4_9FLAO</name>
<dbReference type="RefSeq" id="WP_241550135.1">
    <property type="nucleotide sequence ID" value="NZ_JANCNS010000001.1"/>
</dbReference>
<reference evidence="3" key="1">
    <citation type="submission" date="2022-07" db="EMBL/GenBank/DDBJ databases">
        <title>Gramela sediminis sp. nov., isolated from deep-sea sediment of the Indian Ocean.</title>
        <authorList>
            <person name="Shi H."/>
        </authorList>
    </citation>
    <scope>NUCLEOTIDE SEQUENCE</scope>
    <source>
        <strain evidence="3">GC03-9</strain>
    </source>
</reference>
<dbReference type="InterPro" id="IPR035901">
    <property type="entry name" value="GIY-YIG_endonuc_sf"/>
</dbReference>
<sequence length="93" mass="11273">MHYLYILFSEKINRFYVGETNDVEFRIKLHNDHHFKSSFTNAANDWKVALKFETACKEEALYLEKFLKRMKSKKFIEKVIEEPSILQDLLKKR</sequence>
<dbReference type="Gene3D" id="3.40.1440.10">
    <property type="entry name" value="GIY-YIG endonuclease"/>
    <property type="match status" value="1"/>
</dbReference>